<protein>
    <submittedName>
        <fullName evidence="4">SDR family oxidoreductase</fullName>
        <ecNumber evidence="4">1.-.-.-</ecNumber>
    </submittedName>
</protein>
<keyword evidence="5" id="KW-1185">Reference proteome</keyword>
<dbReference type="InterPro" id="IPR002347">
    <property type="entry name" value="SDR_fam"/>
</dbReference>
<evidence type="ECO:0000256" key="2">
    <source>
        <dbReference type="ARBA" id="ARBA00023002"/>
    </source>
</evidence>
<dbReference type="SUPFAM" id="SSF51735">
    <property type="entry name" value="NAD(P)-binding Rossmann-fold domains"/>
    <property type="match status" value="1"/>
</dbReference>
<proteinExistence type="inferred from homology"/>
<accession>A0ABW3EG09</accession>
<reference evidence="5" key="1">
    <citation type="journal article" date="2019" name="Int. J. Syst. Evol. Microbiol.">
        <title>The Global Catalogue of Microorganisms (GCM) 10K type strain sequencing project: providing services to taxonomists for standard genome sequencing and annotation.</title>
        <authorList>
            <consortium name="The Broad Institute Genomics Platform"/>
            <consortium name="The Broad Institute Genome Sequencing Center for Infectious Disease"/>
            <person name="Wu L."/>
            <person name="Ma J."/>
        </authorList>
    </citation>
    <scope>NUCLEOTIDE SEQUENCE [LARGE SCALE GENOMIC DNA]</scope>
    <source>
        <strain evidence="5">CCM 8925</strain>
    </source>
</reference>
<evidence type="ECO:0000256" key="3">
    <source>
        <dbReference type="RuleBase" id="RU000363"/>
    </source>
</evidence>
<dbReference type="EMBL" id="JBHTIO010000060">
    <property type="protein sequence ID" value="MFD0898685.1"/>
    <property type="molecule type" value="Genomic_DNA"/>
</dbReference>
<evidence type="ECO:0000256" key="1">
    <source>
        <dbReference type="ARBA" id="ARBA00006484"/>
    </source>
</evidence>
<sequence>MMIKDKVVVITGASSGIGAASAKALAAKGAQVVLGARRGDRLDQLVTEIKQAGGQAIALPTDVTKREQVQALVDLAVSHFGRLDVLYNNAGVMPISELHLLKVNEWDTMIDVNIKGVLYGIAAALPIMHQQGGGQIITTDSVAGHVVHANTAVYAGTKFAVRTIMEGLRQEESKHNIRAMIVSPGVVETELYSTITDQQTRDSTYHNQRTWGLKANDVANAVVYAIDQPANVNINEILLRPTPQEH</sequence>
<evidence type="ECO:0000313" key="4">
    <source>
        <dbReference type="EMBL" id="MFD0898685.1"/>
    </source>
</evidence>
<dbReference type="Pfam" id="PF00106">
    <property type="entry name" value="adh_short"/>
    <property type="match status" value="1"/>
</dbReference>
<dbReference type="GO" id="GO:0016491">
    <property type="term" value="F:oxidoreductase activity"/>
    <property type="evidence" value="ECO:0007669"/>
    <property type="project" value="UniProtKB-KW"/>
</dbReference>
<dbReference type="PANTHER" id="PTHR43115:SF4">
    <property type="entry name" value="DEHYDROGENASE_REDUCTASE SDR FAMILY MEMBER 11"/>
    <property type="match status" value="1"/>
</dbReference>
<dbReference type="Gene3D" id="3.40.50.720">
    <property type="entry name" value="NAD(P)-binding Rossmann-like Domain"/>
    <property type="match status" value="1"/>
</dbReference>
<dbReference type="PROSITE" id="PS00061">
    <property type="entry name" value="ADH_SHORT"/>
    <property type="match status" value="1"/>
</dbReference>
<gene>
    <name evidence="4" type="ORF">ACFQZ7_13265</name>
</gene>
<evidence type="ECO:0000313" key="5">
    <source>
        <dbReference type="Proteomes" id="UP001597104"/>
    </source>
</evidence>
<keyword evidence="2 4" id="KW-0560">Oxidoreductase</keyword>
<dbReference type="RefSeq" id="WP_137638328.1">
    <property type="nucleotide sequence ID" value="NZ_BJDN01000022.1"/>
</dbReference>
<name>A0ABW3EG09_9LACO</name>
<dbReference type="PRINTS" id="PR00081">
    <property type="entry name" value="GDHRDH"/>
</dbReference>
<organism evidence="4 5">
    <name type="scientific">Loigolactobacillus binensis</name>
    <dbReference type="NCBI Taxonomy" id="2559922"/>
    <lineage>
        <taxon>Bacteria</taxon>
        <taxon>Bacillati</taxon>
        <taxon>Bacillota</taxon>
        <taxon>Bacilli</taxon>
        <taxon>Lactobacillales</taxon>
        <taxon>Lactobacillaceae</taxon>
        <taxon>Loigolactobacillus</taxon>
    </lineage>
</organism>
<dbReference type="PANTHER" id="PTHR43115">
    <property type="entry name" value="DEHYDROGENASE/REDUCTASE SDR FAMILY MEMBER 11"/>
    <property type="match status" value="1"/>
</dbReference>
<dbReference type="EC" id="1.-.-.-" evidence="4"/>
<comment type="caution">
    <text evidence="4">The sequence shown here is derived from an EMBL/GenBank/DDBJ whole genome shotgun (WGS) entry which is preliminary data.</text>
</comment>
<dbReference type="InterPro" id="IPR036291">
    <property type="entry name" value="NAD(P)-bd_dom_sf"/>
</dbReference>
<comment type="similarity">
    <text evidence="1 3">Belongs to the short-chain dehydrogenases/reductases (SDR) family.</text>
</comment>
<dbReference type="PRINTS" id="PR00080">
    <property type="entry name" value="SDRFAMILY"/>
</dbReference>
<dbReference type="InterPro" id="IPR020904">
    <property type="entry name" value="Sc_DH/Rdtase_CS"/>
</dbReference>
<dbReference type="Proteomes" id="UP001597104">
    <property type="component" value="Unassembled WGS sequence"/>
</dbReference>